<keyword evidence="4 5" id="KW-0067">ATP-binding</keyword>
<dbReference type="PANTHER" id="PTHR43289:SF34">
    <property type="entry name" value="SERINE_THREONINE-PROTEIN KINASE YBDM-RELATED"/>
    <property type="match status" value="1"/>
</dbReference>
<evidence type="ECO:0000256" key="2">
    <source>
        <dbReference type="ARBA" id="ARBA00022741"/>
    </source>
</evidence>
<evidence type="ECO:0000256" key="7">
    <source>
        <dbReference type="SAM" id="Phobius"/>
    </source>
</evidence>
<keyword evidence="7" id="KW-1133">Transmembrane helix</keyword>
<dbReference type="SUPFAM" id="SSF56112">
    <property type="entry name" value="Protein kinase-like (PK-like)"/>
    <property type="match status" value="1"/>
</dbReference>
<name>A0AAE6Y4Q2_STRAT</name>
<dbReference type="Proteomes" id="UP000502504">
    <property type="component" value="Chromosome"/>
</dbReference>
<gene>
    <name evidence="9" type="ORF">HCX60_00590</name>
</gene>
<dbReference type="EMBL" id="CP050692">
    <property type="protein sequence ID" value="QIT42209.1"/>
    <property type="molecule type" value="Genomic_DNA"/>
</dbReference>
<keyword evidence="7" id="KW-0472">Membrane</keyword>
<keyword evidence="2 5" id="KW-0547">Nucleotide-binding</keyword>
<dbReference type="Gene3D" id="3.30.200.20">
    <property type="entry name" value="Phosphorylase Kinase, domain 1"/>
    <property type="match status" value="1"/>
</dbReference>
<feature type="compositionally biased region" description="Low complexity" evidence="6">
    <location>
        <begin position="351"/>
        <end position="368"/>
    </location>
</feature>
<feature type="transmembrane region" description="Helical" evidence="7">
    <location>
        <begin position="321"/>
        <end position="343"/>
    </location>
</feature>
<evidence type="ECO:0000256" key="6">
    <source>
        <dbReference type="SAM" id="MobiDB-lite"/>
    </source>
</evidence>
<evidence type="ECO:0000256" key="3">
    <source>
        <dbReference type="ARBA" id="ARBA00022777"/>
    </source>
</evidence>
<evidence type="ECO:0000259" key="8">
    <source>
        <dbReference type="PROSITE" id="PS50011"/>
    </source>
</evidence>
<dbReference type="RefSeq" id="WP_078631545.1">
    <property type="nucleotide sequence ID" value="NZ_JBIRET010000002.1"/>
</dbReference>
<dbReference type="Gene3D" id="1.10.510.10">
    <property type="entry name" value="Transferase(Phosphotransferase) domain 1"/>
    <property type="match status" value="1"/>
</dbReference>
<organism evidence="9 10">
    <name type="scientific">Streptomyces antibioticus</name>
    <dbReference type="NCBI Taxonomy" id="1890"/>
    <lineage>
        <taxon>Bacteria</taxon>
        <taxon>Bacillati</taxon>
        <taxon>Actinomycetota</taxon>
        <taxon>Actinomycetes</taxon>
        <taxon>Kitasatosporales</taxon>
        <taxon>Streptomycetaceae</taxon>
        <taxon>Streptomyces</taxon>
    </lineage>
</organism>
<keyword evidence="7" id="KW-0812">Transmembrane</keyword>
<keyword evidence="1" id="KW-0808">Transferase</keyword>
<proteinExistence type="predicted"/>
<evidence type="ECO:0000313" key="10">
    <source>
        <dbReference type="Proteomes" id="UP000502504"/>
    </source>
</evidence>
<dbReference type="PROSITE" id="PS50011">
    <property type="entry name" value="PROTEIN_KINASE_DOM"/>
    <property type="match status" value="1"/>
</dbReference>
<dbReference type="SMART" id="SM00220">
    <property type="entry name" value="S_TKc"/>
    <property type="match status" value="1"/>
</dbReference>
<protein>
    <submittedName>
        <fullName evidence="9">Serine/threonine protein kinase</fullName>
    </submittedName>
</protein>
<keyword evidence="3 9" id="KW-0418">Kinase</keyword>
<evidence type="ECO:0000256" key="4">
    <source>
        <dbReference type="ARBA" id="ARBA00022840"/>
    </source>
</evidence>
<dbReference type="InterPro" id="IPR017441">
    <property type="entry name" value="Protein_kinase_ATP_BS"/>
</dbReference>
<feature type="region of interest" description="Disordered" evidence="6">
    <location>
        <begin position="346"/>
        <end position="408"/>
    </location>
</feature>
<feature type="domain" description="Protein kinase" evidence="8">
    <location>
        <begin position="19"/>
        <end position="270"/>
    </location>
</feature>
<dbReference type="InterPro" id="IPR008271">
    <property type="entry name" value="Ser/Thr_kinase_AS"/>
</dbReference>
<dbReference type="InterPro" id="IPR000719">
    <property type="entry name" value="Prot_kinase_dom"/>
</dbReference>
<sequence length="560" mass="57251">MSARIHSARPGDPGRIGPYRVIGRLGSGGMGTVYAALDPGGRRVAVKVVHPAQAGDDEFRARFKREVELSRRVTGPCLVPLLAADPAAADPWLATPYVPGLTLGEHIATHGPLSGARLYALAAGTAAALAAVHQAGVVHRDVKPGNVILAPDGPRVLDFGIAHALEGTSVTRTGVMTGTSGWISPEGYRTGAVGPAADVFAWGALLAYAATGRPPFGTGAPDAVAARVMSADPDLAGLPDDLLDLATSALAKDPEARPTAAALAGRSTVLLAAQSTHVLRPEAEAPTLTADLVMTGWEGLSTAEDDPAWALARRRVARRRAWLGATVAVTVVGVAAVGTYLMAAHDGDGKPGSTRAGASTTASAPAPGHRSAARTASPEAVTASPAADAPEAGQEAGTPAGKASSPDCLPVTYKLPTGPATCESREDICAVRSPYYIKDIDSLCGGPPALQRVNIISEPSTGGDPGVSYCVAWTGSGSDTSRDAVLLMNAPGYQCGGDLVSPAGTQDPPGEYTVVFFDTEQDCTPLYPGTRLTYPAVLDYSSLDDQQPPQYVCLSEHVGA</sequence>
<keyword evidence="9" id="KW-0723">Serine/threonine-protein kinase</keyword>
<dbReference type="AlphaFoldDB" id="A0AAE6Y4Q2"/>
<evidence type="ECO:0000256" key="1">
    <source>
        <dbReference type="ARBA" id="ARBA00022679"/>
    </source>
</evidence>
<dbReference type="InterPro" id="IPR011009">
    <property type="entry name" value="Kinase-like_dom_sf"/>
</dbReference>
<evidence type="ECO:0000313" key="9">
    <source>
        <dbReference type="EMBL" id="QIT42209.1"/>
    </source>
</evidence>
<dbReference type="PROSITE" id="PS00107">
    <property type="entry name" value="PROTEIN_KINASE_ATP"/>
    <property type="match status" value="1"/>
</dbReference>
<accession>A0AAE6Y4Q2</accession>
<dbReference type="PROSITE" id="PS00108">
    <property type="entry name" value="PROTEIN_KINASE_ST"/>
    <property type="match status" value="1"/>
</dbReference>
<dbReference type="CDD" id="cd14014">
    <property type="entry name" value="STKc_PknB_like"/>
    <property type="match status" value="1"/>
</dbReference>
<dbReference type="Pfam" id="PF00069">
    <property type="entry name" value="Pkinase"/>
    <property type="match status" value="1"/>
</dbReference>
<evidence type="ECO:0000256" key="5">
    <source>
        <dbReference type="PROSITE-ProRule" id="PRU10141"/>
    </source>
</evidence>
<dbReference type="GO" id="GO:0005524">
    <property type="term" value="F:ATP binding"/>
    <property type="evidence" value="ECO:0007669"/>
    <property type="project" value="UniProtKB-UniRule"/>
</dbReference>
<dbReference type="PANTHER" id="PTHR43289">
    <property type="entry name" value="MITOGEN-ACTIVATED PROTEIN KINASE KINASE KINASE 20-RELATED"/>
    <property type="match status" value="1"/>
</dbReference>
<dbReference type="GO" id="GO:0004674">
    <property type="term" value="F:protein serine/threonine kinase activity"/>
    <property type="evidence" value="ECO:0007669"/>
    <property type="project" value="UniProtKB-KW"/>
</dbReference>
<feature type="binding site" evidence="5">
    <location>
        <position position="47"/>
    </location>
    <ligand>
        <name>ATP</name>
        <dbReference type="ChEBI" id="CHEBI:30616"/>
    </ligand>
</feature>
<reference evidence="9 10" key="1">
    <citation type="submission" date="2020-03" db="EMBL/GenBank/DDBJ databases">
        <title>Is there a link between lipid content and antibiotic production in Streptomyces?</title>
        <authorList>
            <person name="David M."/>
            <person name="Lejeune C."/>
            <person name="Abreu S."/>
            <person name="Thibessard A."/>
            <person name="Leblond P."/>
            <person name="Chaminade P."/>
            <person name="Virolle M.-J."/>
        </authorList>
    </citation>
    <scope>NUCLEOTIDE SEQUENCE [LARGE SCALE GENOMIC DNA]</scope>
    <source>
        <strain evidence="9 10">DSM 41481</strain>
    </source>
</reference>